<dbReference type="KEGG" id="rsz:108833342"/>
<evidence type="ECO:0000313" key="3">
    <source>
        <dbReference type="Proteomes" id="UP000504610"/>
    </source>
</evidence>
<feature type="region of interest" description="Disordered" evidence="2">
    <location>
        <begin position="177"/>
        <end position="196"/>
    </location>
</feature>
<dbReference type="Pfam" id="PF03398">
    <property type="entry name" value="Ist1"/>
    <property type="match status" value="1"/>
</dbReference>
<dbReference type="PANTHER" id="PTHR12161:SF49">
    <property type="entry name" value="IST1-LIKE PROTEIN"/>
    <property type="match status" value="1"/>
</dbReference>
<protein>
    <submittedName>
        <fullName evidence="4">Vacuolar protein sorting-associated protein IST1-like</fullName>
    </submittedName>
</protein>
<reference evidence="4" key="2">
    <citation type="submission" date="2025-08" db="UniProtKB">
        <authorList>
            <consortium name="RefSeq"/>
        </authorList>
    </citation>
    <scope>IDENTIFICATION</scope>
    <source>
        <tissue evidence="4">Leaf</tissue>
    </source>
</reference>
<feature type="compositionally biased region" description="Low complexity" evidence="2">
    <location>
        <begin position="243"/>
        <end position="259"/>
    </location>
</feature>
<feature type="compositionally biased region" description="Basic and acidic residues" evidence="2">
    <location>
        <begin position="222"/>
        <end position="236"/>
    </location>
</feature>
<dbReference type="OrthoDB" id="29853at2759"/>
<reference evidence="3" key="1">
    <citation type="journal article" date="2019" name="Database">
        <title>The radish genome database (RadishGD): an integrated information resource for radish genomics.</title>
        <authorList>
            <person name="Yu H.J."/>
            <person name="Baek S."/>
            <person name="Lee Y.J."/>
            <person name="Cho A."/>
            <person name="Mun J.H."/>
        </authorList>
    </citation>
    <scope>NUCLEOTIDE SEQUENCE [LARGE SCALE GENOMIC DNA]</scope>
    <source>
        <strain evidence="3">cv. WK10039</strain>
    </source>
</reference>
<dbReference type="FunFam" id="1.20.1260.60:FF:000002">
    <property type="entry name" value="Vacuolar protein sorting-associated protein IST1"/>
    <property type="match status" value="1"/>
</dbReference>
<dbReference type="Proteomes" id="UP000504610">
    <property type="component" value="Chromosome 5"/>
</dbReference>
<dbReference type="PANTHER" id="PTHR12161">
    <property type="entry name" value="IST1 FAMILY MEMBER"/>
    <property type="match status" value="1"/>
</dbReference>
<dbReference type="InterPro" id="IPR005061">
    <property type="entry name" value="Ist1"/>
</dbReference>
<dbReference type="InterPro" id="IPR042277">
    <property type="entry name" value="IST1-like"/>
</dbReference>
<keyword evidence="3" id="KW-1185">Reference proteome</keyword>
<sequence length="285" mass="33097">MICGYFKPKFYKKCKHLIKFIKIRLNLQRKRQNAMVNFLKTDIVEILKTGHEHDERVYEKVEEILEYRQIIASYDLIERFCDCISSNLTLMLNQMECPEECREAIYSLIYAAARVREVPELKDLRDLFARRYGESIYAYVNQELVEKFVWRKPSREVSVQTMREIAQEAKISWDSLSKGTLSSSSSSSSSSRRRRSVKKIFPYGSISSPCTKQGAQNDEEGHDEKKGKSIVQEKSRLRGPQGSASLTSTSTSTSINEVSTTKDYKRQKILDYDEVVARLADLRRR</sequence>
<comment type="similarity">
    <text evidence="1">Belongs to the IST1 family.</text>
</comment>
<evidence type="ECO:0000256" key="2">
    <source>
        <dbReference type="SAM" id="MobiDB-lite"/>
    </source>
</evidence>
<organism evidence="3 4">
    <name type="scientific">Raphanus sativus</name>
    <name type="common">Radish</name>
    <name type="synonym">Raphanus raphanistrum var. sativus</name>
    <dbReference type="NCBI Taxonomy" id="3726"/>
    <lineage>
        <taxon>Eukaryota</taxon>
        <taxon>Viridiplantae</taxon>
        <taxon>Streptophyta</taxon>
        <taxon>Embryophyta</taxon>
        <taxon>Tracheophyta</taxon>
        <taxon>Spermatophyta</taxon>
        <taxon>Magnoliopsida</taxon>
        <taxon>eudicotyledons</taxon>
        <taxon>Gunneridae</taxon>
        <taxon>Pentapetalae</taxon>
        <taxon>rosids</taxon>
        <taxon>malvids</taxon>
        <taxon>Brassicales</taxon>
        <taxon>Brassicaceae</taxon>
        <taxon>Brassiceae</taxon>
        <taxon>Raphanus</taxon>
    </lineage>
</organism>
<evidence type="ECO:0000313" key="4">
    <source>
        <dbReference type="RefSeq" id="XP_018462278.1"/>
    </source>
</evidence>
<proteinExistence type="inferred from homology"/>
<dbReference type="GO" id="GO:0015031">
    <property type="term" value="P:protein transport"/>
    <property type="evidence" value="ECO:0007669"/>
    <property type="project" value="InterPro"/>
</dbReference>
<dbReference type="GeneID" id="108833342"/>
<evidence type="ECO:0000256" key="1">
    <source>
        <dbReference type="ARBA" id="ARBA00005536"/>
    </source>
</evidence>
<gene>
    <name evidence="4" type="primary">LOC108833342</name>
</gene>
<feature type="compositionally biased region" description="Polar residues" evidence="2">
    <location>
        <begin position="205"/>
        <end position="216"/>
    </location>
</feature>
<dbReference type="RefSeq" id="XP_018462278.1">
    <property type="nucleotide sequence ID" value="XM_018606776.2"/>
</dbReference>
<dbReference type="AlphaFoldDB" id="A0A6J0LQZ6"/>
<dbReference type="Gene3D" id="1.20.1260.60">
    <property type="entry name" value="Vacuolar protein sorting-associated protein Ist1"/>
    <property type="match status" value="1"/>
</dbReference>
<feature type="region of interest" description="Disordered" evidence="2">
    <location>
        <begin position="203"/>
        <end position="259"/>
    </location>
</feature>
<accession>A0A6J0LQZ6</accession>
<name>A0A6J0LQZ6_RAPSA</name>